<protein>
    <submittedName>
        <fullName evidence="2">Ovule protein</fullName>
    </submittedName>
</protein>
<name>A0A1I7WKK8_HETBA</name>
<dbReference type="AlphaFoldDB" id="A0A1I7WKK8"/>
<evidence type="ECO:0000313" key="2">
    <source>
        <dbReference type="WBParaSite" id="Hba_05578"/>
    </source>
</evidence>
<evidence type="ECO:0000313" key="1">
    <source>
        <dbReference type="Proteomes" id="UP000095283"/>
    </source>
</evidence>
<sequence>MVEICYHHSFDISSRLGIQTFCELNIIQVRARADNTSIGHQAHKWPFTLACGYDIFPILSTSIMKFCKRLKCSIV</sequence>
<proteinExistence type="predicted"/>
<organism evidence="1 2">
    <name type="scientific">Heterorhabditis bacteriophora</name>
    <name type="common">Entomopathogenic nematode worm</name>
    <dbReference type="NCBI Taxonomy" id="37862"/>
    <lineage>
        <taxon>Eukaryota</taxon>
        <taxon>Metazoa</taxon>
        <taxon>Ecdysozoa</taxon>
        <taxon>Nematoda</taxon>
        <taxon>Chromadorea</taxon>
        <taxon>Rhabditida</taxon>
        <taxon>Rhabditina</taxon>
        <taxon>Rhabditomorpha</taxon>
        <taxon>Strongyloidea</taxon>
        <taxon>Heterorhabditidae</taxon>
        <taxon>Heterorhabditis</taxon>
    </lineage>
</organism>
<dbReference type="Proteomes" id="UP000095283">
    <property type="component" value="Unplaced"/>
</dbReference>
<accession>A0A1I7WKK8</accession>
<dbReference type="WBParaSite" id="Hba_05578">
    <property type="protein sequence ID" value="Hba_05578"/>
    <property type="gene ID" value="Hba_05578"/>
</dbReference>
<reference evidence="2" key="1">
    <citation type="submission" date="2016-11" db="UniProtKB">
        <authorList>
            <consortium name="WormBaseParasite"/>
        </authorList>
    </citation>
    <scope>IDENTIFICATION</scope>
</reference>
<keyword evidence="1" id="KW-1185">Reference proteome</keyword>